<keyword evidence="8" id="KW-1185">Reference proteome</keyword>
<dbReference type="Pfam" id="PF25954">
    <property type="entry name" value="Beta-barrel_RND_2"/>
    <property type="match status" value="1"/>
</dbReference>
<dbReference type="Pfam" id="PF25967">
    <property type="entry name" value="RND-MFP_C"/>
    <property type="match status" value="1"/>
</dbReference>
<dbReference type="InterPro" id="IPR058792">
    <property type="entry name" value="Beta-barrel_RND_2"/>
</dbReference>
<dbReference type="Gene3D" id="2.40.30.170">
    <property type="match status" value="1"/>
</dbReference>
<evidence type="ECO:0000256" key="3">
    <source>
        <dbReference type="SAM" id="Phobius"/>
    </source>
</evidence>
<evidence type="ECO:0000313" key="8">
    <source>
        <dbReference type="Proteomes" id="UP000318055"/>
    </source>
</evidence>
<dbReference type="OrthoDB" id="7422354at2"/>
<dbReference type="InterPro" id="IPR058627">
    <property type="entry name" value="MdtA-like_C"/>
</dbReference>
<dbReference type="SUPFAM" id="SSF111369">
    <property type="entry name" value="HlyD-like secretion proteins"/>
    <property type="match status" value="1"/>
</dbReference>
<evidence type="ECO:0000256" key="1">
    <source>
        <dbReference type="ARBA" id="ARBA00009477"/>
    </source>
</evidence>
<evidence type="ECO:0000259" key="4">
    <source>
        <dbReference type="Pfam" id="PF25954"/>
    </source>
</evidence>
<keyword evidence="3" id="KW-1133">Transmembrane helix</keyword>
<dbReference type="InterPro" id="IPR058647">
    <property type="entry name" value="BSH_CzcB-like"/>
</dbReference>
<evidence type="ECO:0000256" key="2">
    <source>
        <dbReference type="SAM" id="Coils"/>
    </source>
</evidence>
<sequence length="404" mass="42190">MNYEARMFGGEERLALTGDEGKRSRRRWWIIGAVIAVVVIAGAWFAFGAGGADDKAGPAAGAGAAKGAQGEGRQLPTVTVAVPGRQTVQSIVSGTGSLAARREMPVGVAGEGGMVTRVLVEPGDWVDAGQVLATVDRSVQSQTAQSLAAQVRVAQADLDLAQAELDRAQQLVGRGFISKADLDRKTATRDAAAARVRVAQAQLSETAARNRRLDIRSPAAGLVLTRAVEPGQIVSSGSGTLFRVAQGGQMELRTQLSEADLHRVPVGARAEVTPVGMDQTFTGEVWQVSPVIDPQTRQGVARVALSFDKALRPGGFATARIVAGGAVMPQLPQSAIQSDSKGNYVYILNAKDEAERRAIKTGQVSDAGVAITSGLTGTERVVLTAGAFLNPGQKVIPNLTTIKR</sequence>
<evidence type="ECO:0000259" key="6">
    <source>
        <dbReference type="Pfam" id="PF25973"/>
    </source>
</evidence>
<dbReference type="Gene3D" id="2.40.420.20">
    <property type="match status" value="1"/>
</dbReference>
<dbReference type="Gene3D" id="1.10.287.470">
    <property type="entry name" value="Helix hairpin bin"/>
    <property type="match status" value="1"/>
</dbReference>
<gene>
    <name evidence="7" type="ORF">FPZ54_12720</name>
</gene>
<dbReference type="PANTHER" id="PTHR30469:SF15">
    <property type="entry name" value="HLYD FAMILY OF SECRETION PROTEINS"/>
    <property type="match status" value="1"/>
</dbReference>
<dbReference type="InterPro" id="IPR006143">
    <property type="entry name" value="RND_pump_MFP"/>
</dbReference>
<dbReference type="NCBIfam" id="TIGR01730">
    <property type="entry name" value="RND_mfp"/>
    <property type="match status" value="1"/>
</dbReference>
<proteinExistence type="inferred from homology"/>
<accession>A0A518RH65</accession>
<feature type="coiled-coil region" evidence="2">
    <location>
        <begin position="144"/>
        <end position="171"/>
    </location>
</feature>
<dbReference type="AlphaFoldDB" id="A0A518RH65"/>
<organism evidence="7 8">
    <name type="scientific">Sphingomonas suaedae</name>
    <dbReference type="NCBI Taxonomy" id="2599297"/>
    <lineage>
        <taxon>Bacteria</taxon>
        <taxon>Pseudomonadati</taxon>
        <taxon>Pseudomonadota</taxon>
        <taxon>Alphaproteobacteria</taxon>
        <taxon>Sphingomonadales</taxon>
        <taxon>Sphingomonadaceae</taxon>
        <taxon>Sphingomonas</taxon>
    </lineage>
</organism>
<evidence type="ECO:0000313" key="7">
    <source>
        <dbReference type="EMBL" id="QDX26785.1"/>
    </source>
</evidence>
<keyword evidence="3" id="KW-0472">Membrane</keyword>
<feature type="domain" description="CusB-like beta-barrel" evidence="4">
    <location>
        <begin position="254"/>
        <end position="323"/>
    </location>
</feature>
<feature type="domain" description="Multidrug resistance protein MdtA-like C-terminal permuted SH3" evidence="5">
    <location>
        <begin position="332"/>
        <end position="383"/>
    </location>
</feature>
<dbReference type="Gene3D" id="2.40.50.100">
    <property type="match status" value="1"/>
</dbReference>
<keyword evidence="3" id="KW-0812">Transmembrane</keyword>
<dbReference type="KEGG" id="ssua:FPZ54_12720"/>
<dbReference type="PANTHER" id="PTHR30469">
    <property type="entry name" value="MULTIDRUG RESISTANCE PROTEIN MDTA"/>
    <property type="match status" value="1"/>
</dbReference>
<name>A0A518RH65_9SPHN</name>
<protein>
    <submittedName>
        <fullName evidence="7">Efflux RND transporter periplasmic adaptor subunit</fullName>
    </submittedName>
</protein>
<dbReference type="Proteomes" id="UP000318055">
    <property type="component" value="Chromosome"/>
</dbReference>
<reference evidence="7 8" key="1">
    <citation type="submission" date="2019-07" db="EMBL/GenBank/DDBJ databases">
        <title>Sphingomonas alkalisoli sp. nov., isolated from rhizosphere soil of Suaedae salsa.</title>
        <authorList>
            <person name="Zhang H."/>
            <person name="Xu L."/>
            <person name="Zhang J.-X."/>
            <person name="Sun J.-Q."/>
        </authorList>
    </citation>
    <scope>NUCLEOTIDE SEQUENCE [LARGE SCALE GENOMIC DNA]</scope>
    <source>
        <strain evidence="7 8">XS-10</strain>
    </source>
</reference>
<dbReference type="EMBL" id="CP042239">
    <property type="protein sequence ID" value="QDX26785.1"/>
    <property type="molecule type" value="Genomic_DNA"/>
</dbReference>
<feature type="transmembrane region" description="Helical" evidence="3">
    <location>
        <begin position="28"/>
        <end position="47"/>
    </location>
</feature>
<evidence type="ECO:0000259" key="5">
    <source>
        <dbReference type="Pfam" id="PF25967"/>
    </source>
</evidence>
<comment type="similarity">
    <text evidence="1">Belongs to the membrane fusion protein (MFP) (TC 8.A.1) family.</text>
</comment>
<dbReference type="Pfam" id="PF25973">
    <property type="entry name" value="BSH_CzcB"/>
    <property type="match status" value="1"/>
</dbReference>
<dbReference type="GO" id="GO:0015562">
    <property type="term" value="F:efflux transmembrane transporter activity"/>
    <property type="evidence" value="ECO:0007669"/>
    <property type="project" value="TreeGrafter"/>
</dbReference>
<dbReference type="GO" id="GO:1990281">
    <property type="term" value="C:efflux pump complex"/>
    <property type="evidence" value="ECO:0007669"/>
    <property type="project" value="TreeGrafter"/>
</dbReference>
<keyword evidence="2" id="KW-0175">Coiled coil</keyword>
<feature type="domain" description="CzcB-like barrel-sandwich hybrid" evidence="6">
    <location>
        <begin position="112"/>
        <end position="245"/>
    </location>
</feature>
<dbReference type="RefSeq" id="WP_145847727.1">
    <property type="nucleotide sequence ID" value="NZ_CP042239.1"/>
</dbReference>